<dbReference type="RefSeq" id="XP_073804648.1">
    <property type="nucleotide sequence ID" value="XM_073948547.1"/>
</dbReference>
<proteinExistence type="predicted"/>
<name>A0AC58JDT0_DANRE</name>
<organism evidence="1 2">
    <name type="scientific">Danio rerio</name>
    <name type="common">Zebrafish</name>
    <name type="synonym">Brachydanio rerio</name>
    <dbReference type="NCBI Taxonomy" id="7955"/>
    <lineage>
        <taxon>Eukaryota</taxon>
        <taxon>Metazoa</taxon>
        <taxon>Chordata</taxon>
        <taxon>Craniata</taxon>
        <taxon>Vertebrata</taxon>
        <taxon>Euteleostomi</taxon>
        <taxon>Actinopterygii</taxon>
        <taxon>Neopterygii</taxon>
        <taxon>Teleostei</taxon>
        <taxon>Ostariophysi</taxon>
        <taxon>Cypriniformes</taxon>
        <taxon>Danionidae</taxon>
        <taxon>Danioninae</taxon>
        <taxon>Danio</taxon>
    </lineage>
</organism>
<accession>A0AC58JDT0</accession>
<gene>
    <name evidence="2" type="primary">LOC141381810</name>
</gene>
<sequence length="436" mass="49455">MADGCTATNTDMAGETRLVKDNGLAGGTRKAIDIGLGGETSTANDNGLAGGTSKANENGLDKRPRNGNKTEKSKFAERKYLKEATVIINVENVLEVKAEDVIKAIMEKCGQGKMLALRPRQGKEYELTMEKEEECEKLLEGLTINGVNCEVKSLHNRDYVVSFLHLPVYLENSIIVEKLEGWGVEPLTKIKRRCYPGTDIEDGTRFLKVRFPKEVASLPYSTRLETAEGPQHFRVMHSRQVKTCRQCMSPDHLLKDCPNFKCYRCGEWGHFARSCTTVRCSECAEFLDKCECWMEGKEGEKEKQVDRQVQEGNKEEDAKLEGDQEEEATQQREIEQLKNNTGEVVDFNEDGETKEGGNQMMEIEFSDMEENGQEKIEQNKDMDYEEDAKVDNMDKCMKVNLRRRTLKVKPNLDNVRKKAKANMFNVLRSLEGGEDE</sequence>
<dbReference type="Proteomes" id="UP000000437">
    <property type="component" value="Chromosome 4"/>
</dbReference>
<evidence type="ECO:0000313" key="1">
    <source>
        <dbReference type="Proteomes" id="UP000000437"/>
    </source>
</evidence>
<keyword evidence="1" id="KW-1185">Reference proteome</keyword>
<reference evidence="2" key="1">
    <citation type="submission" date="2025-08" db="UniProtKB">
        <authorList>
            <consortium name="RefSeq"/>
        </authorList>
    </citation>
    <scope>IDENTIFICATION</scope>
    <source>
        <strain evidence="2">Tuebingen</strain>
        <tissue evidence="2">Fibroblasts and whole tissue</tissue>
    </source>
</reference>
<protein>
    <submittedName>
        <fullName evidence="2">Uncharacterized protein</fullName>
    </submittedName>
</protein>
<evidence type="ECO:0000313" key="2">
    <source>
        <dbReference type="RefSeq" id="XP_073804648.1"/>
    </source>
</evidence>